<dbReference type="Pfam" id="PF13181">
    <property type="entry name" value="TPR_8"/>
    <property type="match status" value="1"/>
</dbReference>
<name>A0A062U9H2_9PROT</name>
<keyword evidence="1" id="KW-0808">Transferase</keyword>
<organism evidence="3 4">
    <name type="scientific">Hyphomonas beringensis</name>
    <dbReference type="NCBI Taxonomy" id="1280946"/>
    <lineage>
        <taxon>Bacteria</taxon>
        <taxon>Pseudomonadati</taxon>
        <taxon>Pseudomonadota</taxon>
        <taxon>Alphaproteobacteria</taxon>
        <taxon>Hyphomonadales</taxon>
        <taxon>Hyphomonadaceae</taxon>
        <taxon>Hyphomonas</taxon>
    </lineage>
</organism>
<accession>A0A062U9H2</accession>
<dbReference type="SUPFAM" id="SSF48452">
    <property type="entry name" value="TPR-like"/>
    <property type="match status" value="1"/>
</dbReference>
<keyword evidence="2" id="KW-0802">TPR repeat</keyword>
<feature type="repeat" description="TPR" evidence="2">
    <location>
        <begin position="305"/>
        <end position="338"/>
    </location>
</feature>
<dbReference type="STRING" id="1280946.HY29_17295"/>
<proteinExistence type="predicted"/>
<protein>
    <submittedName>
        <fullName evidence="3">Uncharacterized protein</fullName>
    </submittedName>
</protein>
<evidence type="ECO:0000313" key="3">
    <source>
        <dbReference type="EMBL" id="KCZ53234.1"/>
    </source>
</evidence>
<dbReference type="SUPFAM" id="SSF52540">
    <property type="entry name" value="P-loop containing nucleoside triphosphate hydrolases"/>
    <property type="match status" value="1"/>
</dbReference>
<dbReference type="Pfam" id="PF13469">
    <property type="entry name" value="Sulfotransfer_3"/>
    <property type="match status" value="1"/>
</dbReference>
<dbReference type="OrthoDB" id="9800698at2"/>
<dbReference type="PROSITE" id="PS50005">
    <property type="entry name" value="TPR"/>
    <property type="match status" value="1"/>
</dbReference>
<dbReference type="Gene3D" id="1.25.40.10">
    <property type="entry name" value="Tetratricopeptide repeat domain"/>
    <property type="match status" value="3"/>
</dbReference>
<dbReference type="SMART" id="SM00028">
    <property type="entry name" value="TPR"/>
    <property type="match status" value="3"/>
</dbReference>
<dbReference type="RefSeq" id="WP_051601540.1">
    <property type="nucleotide sequence ID" value="NZ_AWFF01000056.1"/>
</dbReference>
<dbReference type="InterPro" id="IPR019734">
    <property type="entry name" value="TPR_rpt"/>
</dbReference>
<dbReference type="PANTHER" id="PTHR12788:SF10">
    <property type="entry name" value="PROTEIN-TYROSINE SULFOTRANSFERASE"/>
    <property type="match status" value="1"/>
</dbReference>
<evidence type="ECO:0000256" key="1">
    <source>
        <dbReference type="ARBA" id="ARBA00022679"/>
    </source>
</evidence>
<dbReference type="InterPro" id="IPR027417">
    <property type="entry name" value="P-loop_NTPase"/>
</dbReference>
<sequence length="695" mass="78806">MTACRLSARNIVLTHPFMTHEIPPRPQGTGTVQAPRRKSDAALLTLLQTAPAQALAQAEQELKRDPTDPLRHLVRAEATRKTGNLTEALRLVRESQERLAGYPPLALEEARVLKARNDLSGARRVLEILQTEHSDFSPGWRALSDLRAEMGDHEGARAAAARIAATGQPVQELAIATDLLQRGKLGEAEYVLRRYVHDNPMDVSGIRLLADLGNRLGMAQDACKLLERCLELAPDFHMARHDYANALIKLQEYDRVRAEVERLKAAEPENQAHRVLEALLYVRLGQYPESISVYKSILKIFPQQAKLWLSMGHALKTIGQQEEAIDAYRHAAEAQPELGEAYWSLANLKTFKFSDADITAMQQQLASGTLAHADRYHMSFALGKALEDRKDFDGAFDAYDQGNIWRRKGIRYDAHRNTSELDAQKAFFTRDFFTQRADWGHPSDEPIFIVGLPRSGSTLLEQILASHSKVEGTFELPDILSIVQRLSGRRRPADPSEYPAILGRMDRKEIYALGEEYLERTRIHRTGLPHFIDKMPNNFAHTGFIHLILPNAKIVDARRHPLACCFSNYKQLFARGQNFTYNLDEVARYYLDYVGIMKLWDDTIPGLVTRVIYEDMVADAETQVRRLLNQCNLAFEPACLSFHETDRAVRTASSEQVRQPIYTSALEQWRNFEGHLQPLHTTLHALLQPEDSWKA</sequence>
<reference evidence="3 4" key="1">
    <citation type="journal article" date="2014" name="Antonie Van Leeuwenhoek">
        <title>Hyphomonas beringensis sp. nov. and Hyphomonas chukchiensis sp. nov., isolated from surface seawater of the Bering Sea and Chukchi Sea.</title>
        <authorList>
            <person name="Li C."/>
            <person name="Lai Q."/>
            <person name="Li G."/>
            <person name="Dong C."/>
            <person name="Wang J."/>
            <person name="Liao Y."/>
            <person name="Shao Z."/>
        </authorList>
    </citation>
    <scope>NUCLEOTIDE SEQUENCE [LARGE SCALE GENOMIC DNA]</scope>
    <source>
        <strain evidence="3 4">25B14_1</strain>
    </source>
</reference>
<dbReference type="PATRIC" id="fig|1280946.3.peg.2742"/>
<evidence type="ECO:0000313" key="4">
    <source>
        <dbReference type="Proteomes" id="UP000027037"/>
    </source>
</evidence>
<dbReference type="AlphaFoldDB" id="A0A062U9H2"/>
<dbReference type="InterPro" id="IPR011990">
    <property type="entry name" value="TPR-like_helical_dom_sf"/>
</dbReference>
<dbReference type="EMBL" id="AWFF01000056">
    <property type="protein sequence ID" value="KCZ53234.1"/>
    <property type="molecule type" value="Genomic_DNA"/>
</dbReference>
<dbReference type="GO" id="GO:0008476">
    <property type="term" value="F:protein-tyrosine sulfotransferase activity"/>
    <property type="evidence" value="ECO:0007669"/>
    <property type="project" value="InterPro"/>
</dbReference>
<dbReference type="Proteomes" id="UP000027037">
    <property type="component" value="Unassembled WGS sequence"/>
</dbReference>
<dbReference type="Pfam" id="PF14559">
    <property type="entry name" value="TPR_19"/>
    <property type="match status" value="1"/>
</dbReference>
<keyword evidence="4" id="KW-1185">Reference proteome</keyword>
<evidence type="ECO:0000256" key="2">
    <source>
        <dbReference type="PROSITE-ProRule" id="PRU00339"/>
    </source>
</evidence>
<dbReference type="eggNOG" id="COG0457">
    <property type="taxonomic scope" value="Bacteria"/>
</dbReference>
<comment type="caution">
    <text evidence="3">The sequence shown here is derived from an EMBL/GenBank/DDBJ whole genome shotgun (WGS) entry which is preliminary data.</text>
</comment>
<dbReference type="PANTHER" id="PTHR12788">
    <property type="entry name" value="PROTEIN-TYROSINE SULFOTRANSFERASE 2"/>
    <property type="match status" value="1"/>
</dbReference>
<gene>
    <name evidence="3" type="ORF">HY29_17295</name>
</gene>
<dbReference type="Gene3D" id="3.40.50.300">
    <property type="entry name" value="P-loop containing nucleotide triphosphate hydrolases"/>
    <property type="match status" value="1"/>
</dbReference>
<dbReference type="InterPro" id="IPR026634">
    <property type="entry name" value="TPST-like"/>
</dbReference>